<dbReference type="KEGG" id="mpau:ZMTM_24030"/>
<accession>A0A8D5JXH9</accession>
<keyword evidence="3" id="KW-1185">Reference proteome</keyword>
<dbReference type="EMBL" id="AP024110">
    <property type="protein sequence ID" value="BCM26144.1"/>
    <property type="molecule type" value="Genomic_DNA"/>
</dbReference>
<proteinExistence type="predicted"/>
<evidence type="ECO:0000313" key="2">
    <source>
        <dbReference type="EMBL" id="BCM26144.1"/>
    </source>
</evidence>
<name>A0A8D5JXH9_9PROT</name>
<dbReference type="RefSeq" id="WP_221764162.1">
    <property type="nucleotide sequence ID" value="NZ_AP024110.1"/>
</dbReference>
<sequence length="293" mass="32787">MEIKLSTHQNPISQSIPDIKSSTETESVGLVHTAKSVITELVTEQPIPISNQLLNPVESSPAQQSNDIKVQAIDHKQADIGQDQLTPATDIKIEFQIISGNDGKLLDSGQQHFALDGRNNYQLDINSNHSENDAYENWDIEITGALYSNRLSPSKYYTNGTQAYKLLRLSRISREELISAEPTKGMMPDGLLDRQSLIYQFMFSPPTSTDSKLFLTDGAKISIYTVHLLNIELLDTTSYGKLTTVHLVLSNSDNNETIDLWLAPTFKYLPFKIRHVQPDGKITEQLIQTVSIK</sequence>
<reference evidence="2" key="1">
    <citation type="journal article" date="2021" name="Arch. Microbiol.">
        <title>Methyloradius palustris gen. nov., sp. nov., a methanol-oxidizing bacterium isolated from snow.</title>
        <authorList>
            <person name="Miyadera T."/>
            <person name="Kojima H."/>
            <person name="Fukui M."/>
        </authorList>
    </citation>
    <scope>NUCLEOTIDE SEQUENCE</scope>
    <source>
        <strain evidence="2">Zm11</strain>
    </source>
</reference>
<dbReference type="AlphaFoldDB" id="A0A8D5JXH9"/>
<gene>
    <name evidence="2" type="ORF">ZMTM_24030</name>
</gene>
<organism evidence="2 3">
    <name type="scientific">Methyloradius palustris</name>
    <dbReference type="NCBI Taxonomy" id="2778876"/>
    <lineage>
        <taxon>Bacteria</taxon>
        <taxon>Pseudomonadati</taxon>
        <taxon>Pseudomonadota</taxon>
        <taxon>Betaproteobacteria</taxon>
        <taxon>Nitrosomonadales</taxon>
        <taxon>Methylophilaceae</taxon>
        <taxon>Methyloradius</taxon>
    </lineage>
</organism>
<evidence type="ECO:0000256" key="1">
    <source>
        <dbReference type="SAM" id="MobiDB-lite"/>
    </source>
</evidence>
<protein>
    <recommendedName>
        <fullName evidence="4">DUF3108 domain-containing protein</fullName>
    </recommendedName>
</protein>
<feature type="region of interest" description="Disordered" evidence="1">
    <location>
        <begin position="1"/>
        <end position="20"/>
    </location>
</feature>
<evidence type="ECO:0000313" key="3">
    <source>
        <dbReference type="Proteomes" id="UP000826722"/>
    </source>
</evidence>
<evidence type="ECO:0008006" key="4">
    <source>
        <dbReference type="Google" id="ProtNLM"/>
    </source>
</evidence>
<dbReference type="Proteomes" id="UP000826722">
    <property type="component" value="Chromosome"/>
</dbReference>